<dbReference type="InterPro" id="IPR017896">
    <property type="entry name" value="4Fe4S_Fe-S-bd"/>
</dbReference>
<accession>A0A1Y6DCB0</accession>
<evidence type="ECO:0000256" key="10">
    <source>
        <dbReference type="ARBA" id="ARBA00023231"/>
    </source>
</evidence>
<keyword evidence="9" id="KW-0411">Iron-sulfur</keyword>
<keyword evidence="6" id="KW-0677">Repeat</keyword>
<evidence type="ECO:0000313" key="13">
    <source>
        <dbReference type="EMBL" id="SMF97714.1"/>
    </source>
</evidence>
<dbReference type="PANTHER" id="PTHR43687">
    <property type="entry name" value="ADENYLYLSULFATE REDUCTASE, BETA SUBUNIT"/>
    <property type="match status" value="1"/>
</dbReference>
<dbReference type="NCBIfam" id="TIGR02936">
    <property type="entry name" value="fdxN_nitrog"/>
    <property type="match status" value="1"/>
</dbReference>
<dbReference type="PANTHER" id="PTHR43687:SF1">
    <property type="entry name" value="FERREDOXIN III"/>
    <property type="match status" value="1"/>
</dbReference>
<comment type="cofactor">
    <cofactor evidence="1">
        <name>[4Fe-4S] cluster</name>
        <dbReference type="ChEBI" id="CHEBI:49883"/>
    </cofactor>
</comment>
<keyword evidence="14" id="KW-1185">Reference proteome</keyword>
<dbReference type="Proteomes" id="UP000192923">
    <property type="component" value="Unassembled WGS sequence"/>
</dbReference>
<dbReference type="PROSITE" id="PS00198">
    <property type="entry name" value="4FE4S_FER_1"/>
    <property type="match status" value="2"/>
</dbReference>
<dbReference type="Pfam" id="PF12838">
    <property type="entry name" value="Fer4_7"/>
    <property type="match status" value="1"/>
</dbReference>
<dbReference type="AlphaFoldDB" id="A0A1Y6DCB0"/>
<sequence length="105" mass="11372">MSEFSVTLPGGKLWVPQFVGEINQDKCIGCGRCYKVCGREVLAMVGINEDGDIVKLATFGEDDDDEDEYDKKVMSIDNVANCVGCEACAKICPKQCYTHTPAVAA</sequence>
<proteinExistence type="predicted"/>
<dbReference type="SUPFAM" id="SSF54862">
    <property type="entry name" value="4Fe-4S ferredoxins"/>
    <property type="match status" value="1"/>
</dbReference>
<evidence type="ECO:0000259" key="12">
    <source>
        <dbReference type="PROSITE" id="PS51379"/>
    </source>
</evidence>
<dbReference type="Gene3D" id="3.30.70.20">
    <property type="match status" value="1"/>
</dbReference>
<name>A0A1Y6DCB0_9GAMM</name>
<evidence type="ECO:0000256" key="7">
    <source>
        <dbReference type="ARBA" id="ARBA00022982"/>
    </source>
</evidence>
<evidence type="ECO:0000256" key="8">
    <source>
        <dbReference type="ARBA" id="ARBA00023004"/>
    </source>
</evidence>
<dbReference type="InterPro" id="IPR014283">
    <property type="entry name" value="FdIII_4_nif"/>
</dbReference>
<evidence type="ECO:0000256" key="4">
    <source>
        <dbReference type="ARBA" id="ARBA00022485"/>
    </source>
</evidence>
<gene>
    <name evidence="13" type="ORF">SAMN02949497_0284</name>
</gene>
<evidence type="ECO:0000256" key="5">
    <source>
        <dbReference type="ARBA" id="ARBA00022723"/>
    </source>
</evidence>
<comment type="function">
    <text evidence="2">Ferredoxins are iron-sulfur proteins that transfer electrons in a wide variety of metabolic reactions.</text>
</comment>
<keyword evidence="5" id="KW-0479">Metal-binding</keyword>
<dbReference type="InterPro" id="IPR017900">
    <property type="entry name" value="4Fe4S_Fe_S_CS"/>
</dbReference>
<evidence type="ECO:0000256" key="3">
    <source>
        <dbReference type="ARBA" id="ARBA00022448"/>
    </source>
</evidence>
<evidence type="ECO:0000256" key="11">
    <source>
        <dbReference type="ARBA" id="ARBA00030616"/>
    </source>
</evidence>
<feature type="domain" description="4Fe-4S ferredoxin-type" evidence="12">
    <location>
        <begin position="72"/>
        <end position="102"/>
    </location>
</feature>
<dbReference type="InterPro" id="IPR050572">
    <property type="entry name" value="Fe-S_Ferredoxin"/>
</dbReference>
<keyword evidence="4" id="KW-0004">4Fe-4S</keyword>
<keyword evidence="3" id="KW-0813">Transport</keyword>
<dbReference type="PROSITE" id="PS51379">
    <property type="entry name" value="4FE4S_FER_2"/>
    <property type="match status" value="2"/>
</dbReference>
<organism evidence="13 14">
    <name type="scientific">Methylomagnum ishizawai</name>
    <dbReference type="NCBI Taxonomy" id="1760988"/>
    <lineage>
        <taxon>Bacteria</taxon>
        <taxon>Pseudomonadati</taxon>
        <taxon>Pseudomonadota</taxon>
        <taxon>Gammaproteobacteria</taxon>
        <taxon>Methylococcales</taxon>
        <taxon>Methylococcaceae</taxon>
        <taxon>Methylomagnum</taxon>
    </lineage>
</organism>
<dbReference type="GO" id="GO:0046872">
    <property type="term" value="F:metal ion binding"/>
    <property type="evidence" value="ECO:0007669"/>
    <property type="project" value="UniProtKB-KW"/>
</dbReference>
<keyword evidence="7" id="KW-0249">Electron transport</keyword>
<evidence type="ECO:0000256" key="1">
    <source>
        <dbReference type="ARBA" id="ARBA00001966"/>
    </source>
</evidence>
<dbReference type="STRING" id="1760988.SAMN02949497_0284"/>
<dbReference type="EMBL" id="FXAM01000003">
    <property type="protein sequence ID" value="SMF97714.1"/>
    <property type="molecule type" value="Genomic_DNA"/>
</dbReference>
<keyword evidence="10" id="KW-0535">Nitrogen fixation</keyword>
<evidence type="ECO:0000256" key="2">
    <source>
        <dbReference type="ARBA" id="ARBA00003532"/>
    </source>
</evidence>
<reference evidence="13 14" key="1">
    <citation type="submission" date="2016-12" db="EMBL/GenBank/DDBJ databases">
        <authorList>
            <person name="Song W.-J."/>
            <person name="Kurnit D.M."/>
        </authorList>
    </citation>
    <scope>NUCLEOTIDE SEQUENCE [LARGE SCALE GENOMIC DNA]</scope>
    <source>
        <strain evidence="13 14">175</strain>
    </source>
</reference>
<dbReference type="OrthoDB" id="9810688at2"/>
<evidence type="ECO:0000256" key="6">
    <source>
        <dbReference type="ARBA" id="ARBA00022737"/>
    </source>
</evidence>
<feature type="domain" description="4Fe-4S ferredoxin-type" evidence="12">
    <location>
        <begin position="18"/>
        <end position="47"/>
    </location>
</feature>
<evidence type="ECO:0000313" key="14">
    <source>
        <dbReference type="Proteomes" id="UP000192923"/>
    </source>
</evidence>
<evidence type="ECO:0000256" key="9">
    <source>
        <dbReference type="ARBA" id="ARBA00023014"/>
    </source>
</evidence>
<dbReference type="GO" id="GO:0051539">
    <property type="term" value="F:4 iron, 4 sulfur cluster binding"/>
    <property type="evidence" value="ECO:0007669"/>
    <property type="project" value="UniProtKB-KW"/>
</dbReference>
<keyword evidence="8" id="KW-0408">Iron</keyword>
<dbReference type="RefSeq" id="WP_085216731.1">
    <property type="nucleotide sequence ID" value="NZ_FXAM01000003.1"/>
</dbReference>
<protein>
    <recommendedName>
        <fullName evidence="11">Ferredoxin III</fullName>
    </recommendedName>
</protein>